<gene>
    <name evidence="1" type="ORF">Kalk_01310</name>
</gene>
<dbReference type="PANTHER" id="PTHR31367">
    <property type="entry name" value="CYTOSOLIC 5'-NUCLEOTIDASE 1 FAMILY MEMBER"/>
    <property type="match status" value="1"/>
</dbReference>
<accession>A0A2K9LFY3</accession>
<dbReference type="RefSeq" id="WP_101892493.1">
    <property type="nucleotide sequence ID" value="NZ_CP022684.1"/>
</dbReference>
<dbReference type="GO" id="GO:0009117">
    <property type="term" value="P:nucleotide metabolic process"/>
    <property type="evidence" value="ECO:0007669"/>
    <property type="project" value="InterPro"/>
</dbReference>
<name>A0A2K9LFY3_9GAMM</name>
<dbReference type="InterPro" id="IPR010394">
    <property type="entry name" value="5-nucleotidase"/>
</dbReference>
<dbReference type="KEGG" id="kak:Kalk_01310"/>
<evidence type="ECO:0000313" key="2">
    <source>
        <dbReference type="Proteomes" id="UP000235116"/>
    </source>
</evidence>
<dbReference type="PANTHER" id="PTHR31367:SF5">
    <property type="entry name" value="CYTOSOLIC 5'-NUCLEOTIDASE 1A"/>
    <property type="match status" value="1"/>
</dbReference>
<dbReference type="GO" id="GO:0005737">
    <property type="term" value="C:cytoplasm"/>
    <property type="evidence" value="ECO:0007669"/>
    <property type="project" value="InterPro"/>
</dbReference>
<evidence type="ECO:0000313" key="1">
    <source>
        <dbReference type="EMBL" id="AUM11153.1"/>
    </source>
</evidence>
<dbReference type="Pfam" id="PF06189">
    <property type="entry name" value="5-nucleotidase"/>
    <property type="match status" value="1"/>
</dbReference>
<dbReference type="GO" id="GO:0008253">
    <property type="term" value="F:5'-nucleotidase activity"/>
    <property type="evidence" value="ECO:0007669"/>
    <property type="project" value="InterPro"/>
</dbReference>
<dbReference type="Proteomes" id="UP000235116">
    <property type="component" value="Chromosome"/>
</dbReference>
<dbReference type="GO" id="GO:0000287">
    <property type="term" value="F:magnesium ion binding"/>
    <property type="evidence" value="ECO:0007669"/>
    <property type="project" value="InterPro"/>
</dbReference>
<dbReference type="AlphaFoldDB" id="A0A2K9LFY3"/>
<keyword evidence="2" id="KW-1185">Reference proteome</keyword>
<dbReference type="GO" id="GO:0000166">
    <property type="term" value="F:nucleotide binding"/>
    <property type="evidence" value="ECO:0007669"/>
    <property type="project" value="InterPro"/>
</dbReference>
<dbReference type="EMBL" id="CP022684">
    <property type="protein sequence ID" value="AUM11153.1"/>
    <property type="molecule type" value="Genomic_DNA"/>
</dbReference>
<reference evidence="2" key="1">
    <citation type="submission" date="2017-08" db="EMBL/GenBank/DDBJ databases">
        <title>Direct submision.</title>
        <authorList>
            <person name="Kim S.-J."/>
            <person name="Rhee S.-K."/>
        </authorList>
    </citation>
    <scope>NUCLEOTIDE SEQUENCE [LARGE SCALE GENOMIC DNA]</scope>
    <source>
        <strain evidence="2">GI5</strain>
    </source>
</reference>
<protein>
    <submittedName>
        <fullName evidence="1">5'-nucleotidase</fullName>
    </submittedName>
</protein>
<dbReference type="OrthoDB" id="9778569at2"/>
<organism evidence="1 2">
    <name type="scientific">Ketobacter alkanivorans</name>
    <dbReference type="NCBI Taxonomy" id="1917421"/>
    <lineage>
        <taxon>Bacteria</taxon>
        <taxon>Pseudomonadati</taxon>
        <taxon>Pseudomonadota</taxon>
        <taxon>Gammaproteobacteria</taxon>
        <taxon>Pseudomonadales</taxon>
        <taxon>Ketobacteraceae</taxon>
        <taxon>Ketobacter</taxon>
    </lineage>
</organism>
<proteinExistence type="predicted"/>
<sequence length="304" mass="32984">MPITFDGKLVIATSSSALFDLSESHRIFNEQGLEAYRQYQIEQEDTPLEAGEAFPLVRKLLAINDMVNSNSGVEVILLSRNSADTGLRVFNSIEHWGLPITRAAFSGGKSPYQYVEAFGAHLFLSTNPGDVRAALDLGYAAASIISPSRATTKNLAAELKIAFDGDAVLFSDESEQIYQTQGLAAFTASERAAAKTPMRGGPFKPFLQALHNLQSQFSEESCPIRTALVTARSAPAHERVVRTLRNWNIRIDESLFLGGLDKGAFLKAFGADVFFDDQEGHCVSASEHVAAGHVPHGVANKPQE</sequence>